<evidence type="ECO:0000313" key="2">
    <source>
        <dbReference type="Proteomes" id="UP000268727"/>
    </source>
</evidence>
<dbReference type="Proteomes" id="UP000268727">
    <property type="component" value="Unassembled WGS sequence"/>
</dbReference>
<evidence type="ECO:0000313" key="1">
    <source>
        <dbReference type="EMBL" id="ROP38695.1"/>
    </source>
</evidence>
<protein>
    <submittedName>
        <fullName evidence="1">Uncharacterized protein</fullName>
    </submittedName>
</protein>
<reference evidence="1 2" key="1">
    <citation type="submission" date="2018-11" db="EMBL/GenBank/DDBJ databases">
        <title>Sequencing the genomes of 1000 actinobacteria strains.</title>
        <authorList>
            <person name="Klenk H.-P."/>
        </authorList>
    </citation>
    <scope>NUCLEOTIDE SEQUENCE [LARGE SCALE GENOMIC DNA]</scope>
    <source>
        <strain evidence="1 2">DSM 44231</strain>
    </source>
</reference>
<name>A0A3N1H823_9PSEU</name>
<sequence>MWDGLAATELVEVKRRAAIVAEIAEVTPVVVDGAERFAWHDSGGQSAVWYFTPEGRALLLTFDHESELNLYGRGGYAVQESLYRGVPEDLVRLVRDRPENYESLNLVDEATGAAIHHAGGVFWFDGGQWREAEGLLAHCAREGLEPMVESGFGYCTEAYLFGLEFTPETVVGSRAGWYDDEAERAAALREIREVFARHG</sequence>
<keyword evidence="2" id="KW-1185">Reference proteome</keyword>
<accession>A0A3N1H823</accession>
<organism evidence="1 2">
    <name type="scientific">Saccharothrix texasensis</name>
    <dbReference type="NCBI Taxonomy" id="103734"/>
    <lineage>
        <taxon>Bacteria</taxon>
        <taxon>Bacillati</taxon>
        <taxon>Actinomycetota</taxon>
        <taxon>Actinomycetes</taxon>
        <taxon>Pseudonocardiales</taxon>
        <taxon>Pseudonocardiaceae</taxon>
        <taxon>Saccharothrix</taxon>
    </lineage>
</organism>
<dbReference type="EMBL" id="RJKM01000001">
    <property type="protein sequence ID" value="ROP38695.1"/>
    <property type="molecule type" value="Genomic_DNA"/>
</dbReference>
<gene>
    <name evidence="1" type="ORF">EDD40_4058</name>
</gene>
<comment type="caution">
    <text evidence="1">The sequence shown here is derived from an EMBL/GenBank/DDBJ whole genome shotgun (WGS) entry which is preliminary data.</text>
</comment>
<proteinExistence type="predicted"/>
<dbReference type="AlphaFoldDB" id="A0A3N1H823"/>